<dbReference type="PANTHER" id="PTHR42978:SF3">
    <property type="entry name" value="BLR3078 PROTEIN"/>
    <property type="match status" value="1"/>
</dbReference>
<dbReference type="Proteomes" id="UP000614915">
    <property type="component" value="Unassembled WGS sequence"/>
</dbReference>
<evidence type="ECO:0000256" key="3">
    <source>
        <dbReference type="ARBA" id="ARBA00022801"/>
    </source>
</evidence>
<feature type="domain" description="Metallo-beta-lactamase" evidence="5">
    <location>
        <begin position="53"/>
        <end position="266"/>
    </location>
</feature>
<sequence length="282" mass="30832">MKNLPAPEPWTAALPEATPPPDMAIYQLPTGTYETRAAFAVRGGSFRDKRQFAATAVLVRHPNGDFLIDAGFGANVAAHVAMQPRFARAPFQRNRTVREQLDDSGYDRTRLRGVFLTHSHWDHASGLDSLDLPVWMNRGELEYAAKDGDGRVFRAVSPGHEIREYCFDGPAYLGFSASFDVHGDGSLVLALAGGHTTGSVVAFVTLPAGKRYAFIGDLTWQLDGVHRLVERPWLLRALADSDAEQVRQGIRRSAALTELMQVVPAHDGRAYEGIPLLAGAAR</sequence>
<dbReference type="InterPro" id="IPR001279">
    <property type="entry name" value="Metallo-B-lactamas"/>
</dbReference>
<proteinExistence type="inferred from homology"/>
<gene>
    <name evidence="6" type="ORF">IW248_003433</name>
</gene>
<evidence type="ECO:0000259" key="5">
    <source>
        <dbReference type="SMART" id="SM00849"/>
    </source>
</evidence>
<name>A0ABS0JJ91_9ACTN</name>
<evidence type="ECO:0000313" key="6">
    <source>
        <dbReference type="EMBL" id="MBG6067146.1"/>
    </source>
</evidence>
<dbReference type="InterPro" id="IPR036866">
    <property type="entry name" value="RibonucZ/Hydroxyglut_hydro"/>
</dbReference>
<dbReference type="PANTHER" id="PTHR42978">
    <property type="entry name" value="QUORUM-QUENCHING LACTONASE YTNP-RELATED-RELATED"/>
    <property type="match status" value="1"/>
</dbReference>
<accession>A0ABS0JJ91</accession>
<keyword evidence="7" id="KW-1185">Reference proteome</keyword>
<dbReference type="SMART" id="SM00849">
    <property type="entry name" value="Lactamase_B"/>
    <property type="match status" value="1"/>
</dbReference>
<dbReference type="RefSeq" id="WP_307788014.1">
    <property type="nucleotide sequence ID" value="NZ_JADOTX010000001.1"/>
</dbReference>
<evidence type="ECO:0000256" key="1">
    <source>
        <dbReference type="ARBA" id="ARBA00007749"/>
    </source>
</evidence>
<keyword evidence="2" id="KW-0479">Metal-binding</keyword>
<protein>
    <submittedName>
        <fullName evidence="6">Glyoxylase-like metal-dependent hydrolase (Beta-lactamase superfamily II)</fullName>
    </submittedName>
</protein>
<dbReference type="Pfam" id="PF00753">
    <property type="entry name" value="Lactamase_B"/>
    <property type="match status" value="1"/>
</dbReference>
<dbReference type="Gene3D" id="3.60.15.10">
    <property type="entry name" value="Ribonuclease Z/Hydroxyacylglutathione hydrolase-like"/>
    <property type="match status" value="1"/>
</dbReference>
<evidence type="ECO:0000313" key="7">
    <source>
        <dbReference type="Proteomes" id="UP000614915"/>
    </source>
</evidence>
<comment type="similarity">
    <text evidence="1">Belongs to the metallo-beta-lactamase superfamily.</text>
</comment>
<dbReference type="SUPFAM" id="SSF56281">
    <property type="entry name" value="Metallo-hydrolase/oxidoreductase"/>
    <property type="match status" value="1"/>
</dbReference>
<reference evidence="6 7" key="1">
    <citation type="submission" date="2020-11" db="EMBL/GenBank/DDBJ databases">
        <title>Sequencing the genomes of 1000 actinobacteria strains.</title>
        <authorList>
            <person name="Klenk H.-P."/>
        </authorList>
    </citation>
    <scope>NUCLEOTIDE SEQUENCE [LARGE SCALE GENOMIC DNA]</scope>
    <source>
        <strain evidence="6 7">DSM 101692</strain>
    </source>
</reference>
<organism evidence="6 7">
    <name type="scientific">Micromonospora ureilytica</name>
    <dbReference type="NCBI Taxonomy" id="709868"/>
    <lineage>
        <taxon>Bacteria</taxon>
        <taxon>Bacillati</taxon>
        <taxon>Actinomycetota</taxon>
        <taxon>Actinomycetes</taxon>
        <taxon>Micromonosporales</taxon>
        <taxon>Micromonosporaceae</taxon>
        <taxon>Micromonospora</taxon>
    </lineage>
</organism>
<keyword evidence="4" id="KW-0862">Zinc</keyword>
<comment type="caution">
    <text evidence="6">The sequence shown here is derived from an EMBL/GenBank/DDBJ whole genome shotgun (WGS) entry which is preliminary data.</text>
</comment>
<dbReference type="InterPro" id="IPR051013">
    <property type="entry name" value="MBL_superfamily_lactonases"/>
</dbReference>
<keyword evidence="3" id="KW-0378">Hydrolase</keyword>
<evidence type="ECO:0000256" key="4">
    <source>
        <dbReference type="ARBA" id="ARBA00022833"/>
    </source>
</evidence>
<dbReference type="EMBL" id="JADOTX010000001">
    <property type="protein sequence ID" value="MBG6067146.1"/>
    <property type="molecule type" value="Genomic_DNA"/>
</dbReference>
<evidence type="ECO:0000256" key="2">
    <source>
        <dbReference type="ARBA" id="ARBA00022723"/>
    </source>
</evidence>